<reference evidence="6 7" key="1">
    <citation type="journal article" date="2016" name="Mol. Biol. Evol.">
        <title>Comparative Genomics of Early-Diverging Mushroom-Forming Fungi Provides Insights into the Origins of Lignocellulose Decay Capabilities.</title>
        <authorList>
            <person name="Nagy L.G."/>
            <person name="Riley R."/>
            <person name="Tritt A."/>
            <person name="Adam C."/>
            <person name="Daum C."/>
            <person name="Floudas D."/>
            <person name="Sun H."/>
            <person name="Yadav J.S."/>
            <person name="Pangilinan J."/>
            <person name="Larsson K.H."/>
            <person name="Matsuura K."/>
            <person name="Barry K."/>
            <person name="Labutti K."/>
            <person name="Kuo R."/>
            <person name="Ohm R.A."/>
            <person name="Bhattacharya S.S."/>
            <person name="Shirouzu T."/>
            <person name="Yoshinaga Y."/>
            <person name="Martin F.M."/>
            <person name="Grigoriev I.V."/>
            <person name="Hibbett D.S."/>
        </authorList>
    </citation>
    <scope>NUCLEOTIDE SEQUENCE [LARGE SCALE GENOMIC DNA]</scope>
    <source>
        <strain evidence="6 7">TUFC12733</strain>
    </source>
</reference>
<evidence type="ECO:0000259" key="5">
    <source>
        <dbReference type="Pfam" id="PF00724"/>
    </source>
</evidence>
<evidence type="ECO:0000256" key="1">
    <source>
        <dbReference type="ARBA" id="ARBA00005979"/>
    </source>
</evidence>
<dbReference type="Gene3D" id="3.20.20.70">
    <property type="entry name" value="Aldolase class I"/>
    <property type="match status" value="1"/>
</dbReference>
<keyword evidence="7" id="KW-1185">Reference proteome</keyword>
<feature type="domain" description="NADH:flavin oxidoreductase/NADH oxidase N-terminal" evidence="5">
    <location>
        <begin position="21"/>
        <end position="373"/>
    </location>
</feature>
<dbReference type="SUPFAM" id="SSF51395">
    <property type="entry name" value="FMN-linked oxidoreductases"/>
    <property type="match status" value="1"/>
</dbReference>
<evidence type="ECO:0000313" key="7">
    <source>
        <dbReference type="Proteomes" id="UP000076738"/>
    </source>
</evidence>
<proteinExistence type="inferred from homology"/>
<dbReference type="Pfam" id="PF00724">
    <property type="entry name" value="Oxidored_FMN"/>
    <property type="match status" value="1"/>
</dbReference>
<dbReference type="InterPro" id="IPR051799">
    <property type="entry name" value="NADH_flavin_oxidoreductase"/>
</dbReference>
<accession>A0A167L7E7</accession>
<dbReference type="Proteomes" id="UP000076738">
    <property type="component" value="Unassembled WGS sequence"/>
</dbReference>
<keyword evidence="4" id="KW-0560">Oxidoreductase</keyword>
<dbReference type="OrthoDB" id="1663137at2759"/>
<dbReference type="EMBL" id="KV417289">
    <property type="protein sequence ID" value="KZO95409.1"/>
    <property type="molecule type" value="Genomic_DNA"/>
</dbReference>
<evidence type="ECO:0000256" key="2">
    <source>
        <dbReference type="ARBA" id="ARBA00022630"/>
    </source>
</evidence>
<evidence type="ECO:0000256" key="4">
    <source>
        <dbReference type="ARBA" id="ARBA00023002"/>
    </source>
</evidence>
<comment type="similarity">
    <text evidence="1">Belongs to the NADH:flavin oxidoreductase/NADH oxidase family.</text>
</comment>
<dbReference type="STRING" id="1330018.A0A167L7E7"/>
<dbReference type="PANTHER" id="PTHR43656:SF2">
    <property type="entry name" value="BINDING OXIDOREDUCTASE, PUTATIVE (AFU_ORTHOLOGUE AFUA_2G08260)-RELATED"/>
    <property type="match status" value="1"/>
</dbReference>
<gene>
    <name evidence="6" type="ORF">CALVIDRAFT_599197</name>
</gene>
<evidence type="ECO:0000313" key="6">
    <source>
        <dbReference type="EMBL" id="KZO95409.1"/>
    </source>
</evidence>
<dbReference type="InterPro" id="IPR001155">
    <property type="entry name" value="OxRdtase_FMN_N"/>
</dbReference>
<dbReference type="GO" id="GO:0010181">
    <property type="term" value="F:FMN binding"/>
    <property type="evidence" value="ECO:0007669"/>
    <property type="project" value="InterPro"/>
</dbReference>
<dbReference type="InterPro" id="IPR013785">
    <property type="entry name" value="Aldolase_TIM"/>
</dbReference>
<protein>
    <submittedName>
        <fullName evidence="6">FMN-linked oxidoreductase</fullName>
    </submittedName>
</protein>
<dbReference type="GO" id="GO:0016491">
    <property type="term" value="F:oxidoreductase activity"/>
    <property type="evidence" value="ECO:0007669"/>
    <property type="project" value="UniProtKB-KW"/>
</dbReference>
<keyword evidence="2" id="KW-0285">Flavoprotein</keyword>
<evidence type="ECO:0000256" key="3">
    <source>
        <dbReference type="ARBA" id="ARBA00022643"/>
    </source>
</evidence>
<name>A0A167L7E7_CALVF</name>
<sequence>MASENENDKPAEMSNAAILQQPLTLPCGKIVRNRLVKAAMYEALTPFGGGPPNSQHFRLYEAWSDGGWGIVLSGNVHVDPRYQGLGQDLIVLPRAKWGAYRHLASCIKGLKPSPSTPLALMQLIHPGRQTPRGNCRFPWSPALAPSPIPMNSGEGWMSTIAYRGIYGVPKEMTQKDIDTAVHHFTEGAVMAYETGWDGVEIHCAHGYLISSFLSPKTNHRKDAYGGSIQARAKILLEVIASIRAAVPSSFCVGVKLNCKDFVKGGIGEEEALEQVRMIHQQGGVDFIEISGGTYELAVFLDPSNPTGKPWFDHFAASASAVLAGDPNAPRIMLTGNMRSRTACAEVIRNGATQLCGMARPAAIDPKFAAKLLDDRVPDSEAITPTYDVKPGSLVKAAPVRVVGVSVQSMYHSFMLARIARGQTVDIRIGFWPLTGYHILSSRDFWIFCAFIAGLTLLGHRAL</sequence>
<keyword evidence="3" id="KW-0288">FMN</keyword>
<organism evidence="6 7">
    <name type="scientific">Calocera viscosa (strain TUFC12733)</name>
    <dbReference type="NCBI Taxonomy" id="1330018"/>
    <lineage>
        <taxon>Eukaryota</taxon>
        <taxon>Fungi</taxon>
        <taxon>Dikarya</taxon>
        <taxon>Basidiomycota</taxon>
        <taxon>Agaricomycotina</taxon>
        <taxon>Dacrymycetes</taxon>
        <taxon>Dacrymycetales</taxon>
        <taxon>Dacrymycetaceae</taxon>
        <taxon>Calocera</taxon>
    </lineage>
</organism>
<dbReference type="PANTHER" id="PTHR43656">
    <property type="entry name" value="BINDING OXIDOREDUCTASE, PUTATIVE (AFU_ORTHOLOGUE AFUA_2G08260)-RELATED"/>
    <property type="match status" value="1"/>
</dbReference>
<dbReference type="AlphaFoldDB" id="A0A167L7E7"/>